<evidence type="ECO:0000256" key="1">
    <source>
        <dbReference type="ARBA" id="ARBA00022505"/>
    </source>
</evidence>
<dbReference type="PANTHER" id="PTHR11908:SF132">
    <property type="entry name" value="ALDEHYDE OXIDASE 1-RELATED"/>
    <property type="match status" value="1"/>
</dbReference>
<proteinExistence type="predicted"/>
<comment type="caution">
    <text evidence="3">The sequence shown here is derived from an EMBL/GenBank/DDBJ whole genome shotgun (WGS) entry which is preliminary data.</text>
</comment>
<feature type="non-terminal residue" evidence="3">
    <location>
        <position position="1"/>
    </location>
</feature>
<evidence type="ECO:0000313" key="4">
    <source>
        <dbReference type="Proteomes" id="UP000050509"/>
    </source>
</evidence>
<dbReference type="AlphaFoldDB" id="A0A0P9DRR6"/>
<dbReference type="EMBL" id="LJCR01000395">
    <property type="protein sequence ID" value="KPV52903.1"/>
    <property type="molecule type" value="Genomic_DNA"/>
</dbReference>
<sequence length="376" mass="38718">SNMDEMALELGLDPLEFRMQNAVESGDQMGNNGEWPNIGLRQCLERMREHPLWQGRANGNGASNGVAEGIGIAVGGWPVGSTPAAAVCRADTDGTIRVHVGSVDISGVNSSLVLVAAEIIGVSPDSVELIQGDTQSGPFAGPSGGSQTTYSVSGAVANAAREVRRKLIELASDQLEAAVDDLEIADGKVQVKGVPASAMPIGDLVEVSESKSGGAGPIVGEGTAAVESGTAGFVVHLARVRVDRSTGQVTPLDYVAVQDVGFALNPLMVEGQIHGGVIQGVGWGLHEAMIYDEYGQLLTGSFMDYDLPKIDTVPTVEAILIENPSPNGPFGARGIGEPPITAGAAALANAVRAAVGARITEAPIRSEAVWRALNEA</sequence>
<protein>
    <submittedName>
        <fullName evidence="3">Xanthine dehydrogenase</fullName>
    </submittedName>
</protein>
<dbReference type="InterPro" id="IPR016208">
    <property type="entry name" value="Ald_Oxase/xanthine_DH-like"/>
</dbReference>
<dbReference type="SUPFAM" id="SSF56003">
    <property type="entry name" value="Molybdenum cofactor-binding domain"/>
    <property type="match status" value="1"/>
</dbReference>
<dbReference type="InterPro" id="IPR037165">
    <property type="entry name" value="AldOxase/xan_DH_Mopterin-bd_sf"/>
</dbReference>
<keyword evidence="1" id="KW-0500">Molybdenum</keyword>
<dbReference type="GO" id="GO:0016491">
    <property type="term" value="F:oxidoreductase activity"/>
    <property type="evidence" value="ECO:0007669"/>
    <property type="project" value="InterPro"/>
</dbReference>
<feature type="domain" description="Aldehyde oxidase/xanthine dehydrogenase second molybdopterin binding" evidence="2">
    <location>
        <begin position="47"/>
        <end position="314"/>
    </location>
</feature>
<reference evidence="3 4" key="1">
    <citation type="submission" date="2015-09" db="EMBL/GenBank/DDBJ databases">
        <title>Draft genome sequence of Kouleothrix aurantiaca JCM 19913.</title>
        <authorList>
            <person name="Hemp J."/>
        </authorList>
    </citation>
    <scope>NUCLEOTIDE SEQUENCE [LARGE SCALE GENOMIC DNA]</scope>
    <source>
        <strain evidence="3 4">COM-B</strain>
    </source>
</reference>
<dbReference type="InterPro" id="IPR046867">
    <property type="entry name" value="AldOxase/xan_DH_MoCoBD2"/>
</dbReference>
<dbReference type="Gene3D" id="3.30.365.10">
    <property type="entry name" value="Aldehyde oxidase/xanthine dehydrogenase, molybdopterin binding domain"/>
    <property type="match status" value="2"/>
</dbReference>
<evidence type="ECO:0000259" key="2">
    <source>
        <dbReference type="Pfam" id="PF20256"/>
    </source>
</evidence>
<dbReference type="GO" id="GO:0005506">
    <property type="term" value="F:iron ion binding"/>
    <property type="evidence" value="ECO:0007669"/>
    <property type="project" value="InterPro"/>
</dbReference>
<keyword evidence="4" id="KW-1185">Reference proteome</keyword>
<accession>A0A0P9DRR6</accession>
<evidence type="ECO:0000313" key="3">
    <source>
        <dbReference type="EMBL" id="KPV52903.1"/>
    </source>
</evidence>
<dbReference type="Proteomes" id="UP000050509">
    <property type="component" value="Unassembled WGS sequence"/>
</dbReference>
<dbReference type="Pfam" id="PF20256">
    <property type="entry name" value="MoCoBD_2"/>
    <property type="match status" value="1"/>
</dbReference>
<name>A0A0P9DRR6_9CHLR</name>
<gene>
    <name evidence="3" type="ORF">SE17_12705</name>
</gene>
<organism evidence="3 4">
    <name type="scientific">Kouleothrix aurantiaca</name>
    <dbReference type="NCBI Taxonomy" id="186479"/>
    <lineage>
        <taxon>Bacteria</taxon>
        <taxon>Bacillati</taxon>
        <taxon>Chloroflexota</taxon>
        <taxon>Chloroflexia</taxon>
        <taxon>Chloroflexales</taxon>
        <taxon>Roseiflexineae</taxon>
        <taxon>Roseiflexaceae</taxon>
        <taxon>Kouleothrix</taxon>
    </lineage>
</organism>
<dbReference type="PANTHER" id="PTHR11908">
    <property type="entry name" value="XANTHINE DEHYDROGENASE"/>
    <property type="match status" value="1"/>
</dbReference>